<gene>
    <name evidence="1" type="ORF">BV25DRAFT_1921461</name>
</gene>
<organism evidence="1 2">
    <name type="scientific">Artomyces pyxidatus</name>
    <dbReference type="NCBI Taxonomy" id="48021"/>
    <lineage>
        <taxon>Eukaryota</taxon>
        <taxon>Fungi</taxon>
        <taxon>Dikarya</taxon>
        <taxon>Basidiomycota</taxon>
        <taxon>Agaricomycotina</taxon>
        <taxon>Agaricomycetes</taxon>
        <taxon>Russulales</taxon>
        <taxon>Auriscalpiaceae</taxon>
        <taxon>Artomyces</taxon>
    </lineage>
</organism>
<proteinExistence type="predicted"/>
<reference evidence="1" key="1">
    <citation type="submission" date="2021-03" db="EMBL/GenBank/DDBJ databases">
        <authorList>
            <consortium name="DOE Joint Genome Institute"/>
            <person name="Ahrendt S."/>
            <person name="Looney B.P."/>
            <person name="Miyauchi S."/>
            <person name="Morin E."/>
            <person name="Drula E."/>
            <person name="Courty P.E."/>
            <person name="Chicoki N."/>
            <person name="Fauchery L."/>
            <person name="Kohler A."/>
            <person name="Kuo A."/>
            <person name="Labutti K."/>
            <person name="Pangilinan J."/>
            <person name="Lipzen A."/>
            <person name="Riley R."/>
            <person name="Andreopoulos W."/>
            <person name="He G."/>
            <person name="Johnson J."/>
            <person name="Barry K.W."/>
            <person name="Grigoriev I.V."/>
            <person name="Nagy L."/>
            <person name="Hibbett D."/>
            <person name="Henrissat B."/>
            <person name="Matheny P.B."/>
            <person name="Labbe J."/>
            <person name="Martin F."/>
        </authorList>
    </citation>
    <scope>NUCLEOTIDE SEQUENCE</scope>
    <source>
        <strain evidence="1">HHB10654</strain>
    </source>
</reference>
<protein>
    <submittedName>
        <fullName evidence="1">Uncharacterized protein</fullName>
    </submittedName>
</protein>
<reference evidence="1" key="2">
    <citation type="journal article" date="2022" name="New Phytol.">
        <title>Evolutionary transition to the ectomycorrhizal habit in the genomes of a hyperdiverse lineage of mushroom-forming fungi.</title>
        <authorList>
            <person name="Looney B."/>
            <person name="Miyauchi S."/>
            <person name="Morin E."/>
            <person name="Drula E."/>
            <person name="Courty P.E."/>
            <person name="Kohler A."/>
            <person name="Kuo A."/>
            <person name="LaButti K."/>
            <person name="Pangilinan J."/>
            <person name="Lipzen A."/>
            <person name="Riley R."/>
            <person name="Andreopoulos W."/>
            <person name="He G."/>
            <person name="Johnson J."/>
            <person name="Nolan M."/>
            <person name="Tritt A."/>
            <person name="Barry K.W."/>
            <person name="Grigoriev I.V."/>
            <person name="Nagy L.G."/>
            <person name="Hibbett D."/>
            <person name="Henrissat B."/>
            <person name="Matheny P.B."/>
            <person name="Labbe J."/>
            <person name="Martin F.M."/>
        </authorList>
    </citation>
    <scope>NUCLEOTIDE SEQUENCE</scope>
    <source>
        <strain evidence="1">HHB10654</strain>
    </source>
</reference>
<dbReference type="Proteomes" id="UP000814140">
    <property type="component" value="Unassembled WGS sequence"/>
</dbReference>
<accession>A0ACB8SHT7</accession>
<keyword evidence="2" id="KW-1185">Reference proteome</keyword>
<comment type="caution">
    <text evidence="1">The sequence shown here is derived from an EMBL/GenBank/DDBJ whole genome shotgun (WGS) entry which is preliminary data.</text>
</comment>
<dbReference type="EMBL" id="MU277277">
    <property type="protein sequence ID" value="KAI0055837.1"/>
    <property type="molecule type" value="Genomic_DNA"/>
</dbReference>
<sequence>MSDRWCKNPQTPTPTAPRYHRRFIPDGAYPSNVGGRVKPASPTSRAGKQDATPWKARHVDFSPAKFRSQKLAAVRGVGGATTRAVPLSTISQFSRSDFVERSSSPSGPVPHASPSTHRRSDATTSTAKDTYTRPRLQEKWSRDAVSASPPQTNDSLQIGMNDGLRSQLRLQRDLAPIKVTLRPPVRRLLSTTGREQSTSSQAVHLISQGNRRPVAANFFGDDTAGPSSFIGAPAALPAVDEIGRDTITGESRLGDKSMQSRAHIGQCPSDSPIVSKSVTAELEEEHLPLPTLRAQVEDLEALEHQLRLGNLATIHAIAILELRLARAMMLAERLRQV</sequence>
<name>A0ACB8SHT7_9AGAM</name>
<evidence type="ECO:0000313" key="2">
    <source>
        <dbReference type="Proteomes" id="UP000814140"/>
    </source>
</evidence>
<evidence type="ECO:0000313" key="1">
    <source>
        <dbReference type="EMBL" id="KAI0055837.1"/>
    </source>
</evidence>